<name>A0AAD4BCH7_BOLED</name>
<evidence type="ECO:0000313" key="3">
    <source>
        <dbReference type="Proteomes" id="UP001194468"/>
    </source>
</evidence>
<reference evidence="2" key="1">
    <citation type="submission" date="2019-10" db="EMBL/GenBank/DDBJ databases">
        <authorList>
            <consortium name="DOE Joint Genome Institute"/>
            <person name="Kuo A."/>
            <person name="Miyauchi S."/>
            <person name="Kiss E."/>
            <person name="Drula E."/>
            <person name="Kohler A."/>
            <person name="Sanchez-Garcia M."/>
            <person name="Andreopoulos B."/>
            <person name="Barry K.W."/>
            <person name="Bonito G."/>
            <person name="Buee M."/>
            <person name="Carver A."/>
            <person name="Chen C."/>
            <person name="Cichocki N."/>
            <person name="Clum A."/>
            <person name="Culley D."/>
            <person name="Crous P.W."/>
            <person name="Fauchery L."/>
            <person name="Girlanda M."/>
            <person name="Hayes R."/>
            <person name="Keri Z."/>
            <person name="LaButti K."/>
            <person name="Lipzen A."/>
            <person name="Lombard V."/>
            <person name="Magnuson J."/>
            <person name="Maillard F."/>
            <person name="Morin E."/>
            <person name="Murat C."/>
            <person name="Nolan M."/>
            <person name="Ohm R."/>
            <person name="Pangilinan J."/>
            <person name="Pereira M."/>
            <person name="Perotto S."/>
            <person name="Peter M."/>
            <person name="Riley R."/>
            <person name="Sitrit Y."/>
            <person name="Stielow B."/>
            <person name="Szollosi G."/>
            <person name="Zifcakova L."/>
            <person name="Stursova M."/>
            <person name="Spatafora J.W."/>
            <person name="Tedersoo L."/>
            <person name="Vaario L.-M."/>
            <person name="Yamada A."/>
            <person name="Yan M."/>
            <person name="Wang P."/>
            <person name="Xu J."/>
            <person name="Bruns T."/>
            <person name="Baldrian P."/>
            <person name="Vilgalys R."/>
            <person name="Henrissat B."/>
            <person name="Grigoriev I.V."/>
            <person name="Hibbett D."/>
            <person name="Nagy L.G."/>
            <person name="Martin F.M."/>
        </authorList>
    </citation>
    <scope>NUCLEOTIDE SEQUENCE</scope>
    <source>
        <strain evidence="2">BED1</strain>
    </source>
</reference>
<gene>
    <name evidence="2" type="ORF">L210DRAFT_3654872</name>
</gene>
<organism evidence="2 3">
    <name type="scientific">Boletus edulis BED1</name>
    <dbReference type="NCBI Taxonomy" id="1328754"/>
    <lineage>
        <taxon>Eukaryota</taxon>
        <taxon>Fungi</taxon>
        <taxon>Dikarya</taxon>
        <taxon>Basidiomycota</taxon>
        <taxon>Agaricomycotina</taxon>
        <taxon>Agaricomycetes</taxon>
        <taxon>Agaricomycetidae</taxon>
        <taxon>Boletales</taxon>
        <taxon>Boletineae</taxon>
        <taxon>Boletaceae</taxon>
        <taxon>Boletoideae</taxon>
        <taxon>Boletus</taxon>
    </lineage>
</organism>
<dbReference type="InterPro" id="IPR009027">
    <property type="entry name" value="Ribosomal_bL9/RNase_H1_N"/>
</dbReference>
<keyword evidence="3" id="KW-1185">Reference proteome</keyword>
<comment type="caution">
    <text evidence="2">The sequence shown here is derived from an EMBL/GenBank/DDBJ whole genome shotgun (WGS) entry which is preliminary data.</text>
</comment>
<proteinExistence type="predicted"/>
<reference evidence="2" key="2">
    <citation type="journal article" date="2020" name="Nat. Commun.">
        <title>Large-scale genome sequencing of mycorrhizal fungi provides insights into the early evolution of symbiotic traits.</title>
        <authorList>
            <person name="Miyauchi S."/>
            <person name="Kiss E."/>
            <person name="Kuo A."/>
            <person name="Drula E."/>
            <person name="Kohler A."/>
            <person name="Sanchez-Garcia M."/>
            <person name="Morin E."/>
            <person name="Andreopoulos B."/>
            <person name="Barry K.W."/>
            <person name="Bonito G."/>
            <person name="Buee M."/>
            <person name="Carver A."/>
            <person name="Chen C."/>
            <person name="Cichocki N."/>
            <person name="Clum A."/>
            <person name="Culley D."/>
            <person name="Crous P.W."/>
            <person name="Fauchery L."/>
            <person name="Girlanda M."/>
            <person name="Hayes R.D."/>
            <person name="Keri Z."/>
            <person name="LaButti K."/>
            <person name="Lipzen A."/>
            <person name="Lombard V."/>
            <person name="Magnuson J."/>
            <person name="Maillard F."/>
            <person name="Murat C."/>
            <person name="Nolan M."/>
            <person name="Ohm R.A."/>
            <person name="Pangilinan J."/>
            <person name="Pereira M.F."/>
            <person name="Perotto S."/>
            <person name="Peter M."/>
            <person name="Pfister S."/>
            <person name="Riley R."/>
            <person name="Sitrit Y."/>
            <person name="Stielow J.B."/>
            <person name="Szollosi G."/>
            <person name="Zifcakova L."/>
            <person name="Stursova M."/>
            <person name="Spatafora J.W."/>
            <person name="Tedersoo L."/>
            <person name="Vaario L.M."/>
            <person name="Yamada A."/>
            <person name="Yan M."/>
            <person name="Wang P."/>
            <person name="Xu J."/>
            <person name="Bruns T."/>
            <person name="Baldrian P."/>
            <person name="Vilgalys R."/>
            <person name="Dunand C."/>
            <person name="Henrissat B."/>
            <person name="Grigoriev I.V."/>
            <person name="Hibbett D."/>
            <person name="Nagy L.G."/>
            <person name="Martin F.M."/>
        </authorList>
    </citation>
    <scope>NUCLEOTIDE SEQUENCE</scope>
    <source>
        <strain evidence="2">BED1</strain>
    </source>
</reference>
<dbReference type="AlphaFoldDB" id="A0AAD4BCH7"/>
<evidence type="ECO:0000313" key="2">
    <source>
        <dbReference type="EMBL" id="KAF8420310.1"/>
    </source>
</evidence>
<sequence>MHKVPPPITPAPSPVSSCTTESVAASNYSIELKILATLSQQLAACTATAGALFDLLLSKGMGAVTLADSDSLFSSTSSLSFVPEDEGIVPTRPPKVQNPKGPIDKFVPGGLSLDGFRQHMYNGFIFDVPPKDTDGTVYVVTCGHRVGIFTSWTVASPYVNKCKGNAFVSAPTVDDGFTLMMDAVDNGTACWLKG</sequence>
<protein>
    <recommendedName>
        <fullName evidence="1">Ribonuclease H1 N-terminal domain-containing protein</fullName>
    </recommendedName>
</protein>
<dbReference type="InterPro" id="IPR011320">
    <property type="entry name" value="RNase_H1_N"/>
</dbReference>
<evidence type="ECO:0000259" key="1">
    <source>
        <dbReference type="Pfam" id="PF01693"/>
    </source>
</evidence>
<dbReference type="Gene3D" id="3.40.970.10">
    <property type="entry name" value="Ribonuclease H1, N-terminal domain"/>
    <property type="match status" value="1"/>
</dbReference>
<dbReference type="Pfam" id="PF01693">
    <property type="entry name" value="Cauli_VI"/>
    <property type="match status" value="1"/>
</dbReference>
<feature type="domain" description="Ribonuclease H1 N-terminal" evidence="1">
    <location>
        <begin position="138"/>
        <end position="167"/>
    </location>
</feature>
<dbReference type="InterPro" id="IPR037056">
    <property type="entry name" value="RNase_H1_N_sf"/>
</dbReference>
<dbReference type="Proteomes" id="UP001194468">
    <property type="component" value="Unassembled WGS sequence"/>
</dbReference>
<dbReference type="EMBL" id="WHUW01000158">
    <property type="protein sequence ID" value="KAF8420310.1"/>
    <property type="molecule type" value="Genomic_DNA"/>
</dbReference>
<dbReference type="SUPFAM" id="SSF55658">
    <property type="entry name" value="L9 N-domain-like"/>
    <property type="match status" value="1"/>
</dbReference>
<accession>A0AAD4BCH7</accession>